<dbReference type="AlphaFoldDB" id="S8B7M5"/>
<dbReference type="EMBL" id="KB644412">
    <property type="protein sequence ID" value="EPS30727.1"/>
    <property type="molecule type" value="Genomic_DNA"/>
</dbReference>
<reference evidence="1 2" key="1">
    <citation type="journal article" date="2013" name="PLoS ONE">
        <title>Genomic and secretomic analyses reveal unique features of the lignocellulolytic enzyme system of Penicillium decumbens.</title>
        <authorList>
            <person name="Liu G."/>
            <person name="Zhang L."/>
            <person name="Wei X."/>
            <person name="Zou G."/>
            <person name="Qin Y."/>
            <person name="Ma L."/>
            <person name="Li J."/>
            <person name="Zheng H."/>
            <person name="Wang S."/>
            <person name="Wang C."/>
            <person name="Xun L."/>
            <person name="Zhao G.-P."/>
            <person name="Zhou Z."/>
            <person name="Qu Y."/>
        </authorList>
    </citation>
    <scope>NUCLEOTIDE SEQUENCE [LARGE SCALE GENOMIC DNA]</scope>
    <source>
        <strain evidence="2">114-2 / CGMCC 5302</strain>
    </source>
</reference>
<dbReference type="Proteomes" id="UP000019376">
    <property type="component" value="Unassembled WGS sequence"/>
</dbReference>
<gene>
    <name evidence="1" type="ORF">PDE_05679</name>
</gene>
<evidence type="ECO:0000313" key="2">
    <source>
        <dbReference type="Proteomes" id="UP000019376"/>
    </source>
</evidence>
<accession>S8B7M5</accession>
<sequence>MSDSDGAGGTQQAWSYPVRAAADENEHRWTFTVSLAAGAPGTLVSKLARIQANFSRDLKGSLDHQSDPEVLSALMGDKTRARRRWMQNTVARPQLHQDSLQSGDCGLSEALVLPEILDHGIAN</sequence>
<protein>
    <submittedName>
        <fullName evidence="1">Uncharacterized protein</fullName>
    </submittedName>
</protein>
<name>S8B7M5_PENO1</name>
<organism evidence="1 2">
    <name type="scientific">Penicillium oxalicum (strain 114-2 / CGMCC 5302)</name>
    <name type="common">Penicillium decumbens</name>
    <dbReference type="NCBI Taxonomy" id="933388"/>
    <lineage>
        <taxon>Eukaryota</taxon>
        <taxon>Fungi</taxon>
        <taxon>Dikarya</taxon>
        <taxon>Ascomycota</taxon>
        <taxon>Pezizomycotina</taxon>
        <taxon>Eurotiomycetes</taxon>
        <taxon>Eurotiomycetidae</taxon>
        <taxon>Eurotiales</taxon>
        <taxon>Aspergillaceae</taxon>
        <taxon>Penicillium</taxon>
    </lineage>
</organism>
<keyword evidence="2" id="KW-1185">Reference proteome</keyword>
<evidence type="ECO:0000313" key="1">
    <source>
        <dbReference type="EMBL" id="EPS30727.1"/>
    </source>
</evidence>
<proteinExistence type="predicted"/>
<dbReference type="HOGENOM" id="CLU_2016051_0_0_1"/>